<dbReference type="InterPro" id="IPR011701">
    <property type="entry name" value="MFS"/>
</dbReference>
<dbReference type="InterPro" id="IPR036259">
    <property type="entry name" value="MFS_trans_sf"/>
</dbReference>
<keyword evidence="4 7" id="KW-0812">Transmembrane</keyword>
<dbReference type="PROSITE" id="PS50850">
    <property type="entry name" value="MFS"/>
    <property type="match status" value="1"/>
</dbReference>
<dbReference type="SUPFAM" id="SSF103473">
    <property type="entry name" value="MFS general substrate transporter"/>
    <property type="match status" value="1"/>
</dbReference>
<dbReference type="CDD" id="cd06173">
    <property type="entry name" value="MFS_MefA_like"/>
    <property type="match status" value="1"/>
</dbReference>
<sequence length="413" mass="45859">MTNNNLPGDAFIINTNLKSLIRNKSFIMILLGQVISNIGDAFQFIASTTMLVKVTGSGLSAIIGIILSQLPCLLLSPFAGYLGDKFKSKYVCLIMDALRSGIVLLFIGNHSSEKLYVLLLVLSIVDIFYNPAKRKLIICIVRESELLYTNSLIMGISGVAFLVGPVAAGLAVVKFGTDIAFYVNSFSYVFSAVLILIIKNKNIHDSNTGRNIKTNKTVGVIADIKNGFSYFKSVPQIKNLIFLSTVICSTGASINIAFFPFAFDTLRITERQWGLMISIFNGTNFLAMLLAFLLNKKINKRMDIYIIISAIVVSWIWFFYSITEKLYTILMLQFFEGTILAFCSILIGTRLQSVINKNYMARVMSIGDVINNAGRIIGVFVAYLLLGSFAESSVFLLNAILLFLFVFYKVIKF</sequence>
<keyword evidence="3" id="KW-1003">Cell membrane</keyword>
<protein>
    <recommendedName>
        <fullName evidence="8">Major facilitator superfamily (MFS) profile domain-containing protein</fullName>
    </recommendedName>
</protein>
<feature type="transmembrane region" description="Helical" evidence="7">
    <location>
        <begin position="369"/>
        <end position="386"/>
    </location>
</feature>
<feature type="transmembrane region" description="Helical" evidence="7">
    <location>
        <begin position="240"/>
        <end position="263"/>
    </location>
</feature>
<organism evidence="9 10">
    <name type="scientific">Pseudobacteroides cellulosolvens ATCC 35603 = DSM 2933</name>
    <dbReference type="NCBI Taxonomy" id="398512"/>
    <lineage>
        <taxon>Bacteria</taxon>
        <taxon>Bacillati</taxon>
        <taxon>Bacillota</taxon>
        <taxon>Clostridia</taxon>
        <taxon>Eubacteriales</taxon>
        <taxon>Oscillospiraceae</taxon>
        <taxon>Pseudobacteroides</taxon>
    </lineage>
</organism>
<evidence type="ECO:0000313" key="10">
    <source>
        <dbReference type="Proteomes" id="UP000036923"/>
    </source>
</evidence>
<comment type="caution">
    <text evidence="9">The sequence shown here is derived from an EMBL/GenBank/DDBJ whole genome shotgun (WGS) entry which is preliminary data.</text>
</comment>
<feature type="transmembrane region" description="Helical" evidence="7">
    <location>
        <begin position="152"/>
        <end position="173"/>
    </location>
</feature>
<dbReference type="EMBL" id="LGTC01000001">
    <property type="protein sequence ID" value="KNY26613.1"/>
    <property type="molecule type" value="Genomic_DNA"/>
</dbReference>
<reference evidence="10" key="1">
    <citation type="submission" date="2015-07" db="EMBL/GenBank/DDBJ databases">
        <title>Near-Complete Genome Sequence of the Cellulolytic Bacterium Bacteroides (Pseudobacteroides) cellulosolvens ATCC 35603.</title>
        <authorList>
            <person name="Dassa B."/>
            <person name="Utturkar S.M."/>
            <person name="Klingeman D.M."/>
            <person name="Hurt R.A."/>
            <person name="Keller M."/>
            <person name="Xu J."/>
            <person name="Reddy Y.H.K."/>
            <person name="Borovok I."/>
            <person name="Grinberg I.R."/>
            <person name="Lamed R."/>
            <person name="Zhivin O."/>
            <person name="Bayer E.A."/>
            <person name="Brown S.D."/>
        </authorList>
    </citation>
    <scope>NUCLEOTIDE SEQUENCE [LARGE SCALE GENOMIC DNA]</scope>
    <source>
        <strain evidence="10">DSM 2933</strain>
    </source>
</reference>
<feature type="transmembrane region" description="Helical" evidence="7">
    <location>
        <begin position="392"/>
        <end position="411"/>
    </location>
</feature>
<feature type="domain" description="Major facilitator superfamily (MFS) profile" evidence="8">
    <location>
        <begin position="237"/>
        <end position="413"/>
    </location>
</feature>
<dbReference type="PANTHER" id="PTHR43266:SF2">
    <property type="entry name" value="MAJOR FACILITATOR SUPERFAMILY (MFS) PROFILE DOMAIN-CONTAINING PROTEIN"/>
    <property type="match status" value="1"/>
</dbReference>
<evidence type="ECO:0000313" key="9">
    <source>
        <dbReference type="EMBL" id="KNY26613.1"/>
    </source>
</evidence>
<keyword evidence="10" id="KW-1185">Reference proteome</keyword>
<evidence type="ECO:0000256" key="4">
    <source>
        <dbReference type="ARBA" id="ARBA00022692"/>
    </source>
</evidence>
<feature type="transmembrane region" description="Helical" evidence="7">
    <location>
        <begin position="26"/>
        <end position="46"/>
    </location>
</feature>
<keyword evidence="2" id="KW-0813">Transport</keyword>
<dbReference type="STRING" id="398512.Bccel_1878"/>
<gene>
    <name evidence="9" type="ORF">Bccel_1878</name>
</gene>
<dbReference type="eggNOG" id="COG2814">
    <property type="taxonomic scope" value="Bacteria"/>
</dbReference>
<keyword evidence="6 7" id="KW-0472">Membrane</keyword>
<dbReference type="InterPro" id="IPR020846">
    <property type="entry name" value="MFS_dom"/>
</dbReference>
<evidence type="ECO:0000256" key="3">
    <source>
        <dbReference type="ARBA" id="ARBA00022475"/>
    </source>
</evidence>
<dbReference type="GO" id="GO:0022857">
    <property type="term" value="F:transmembrane transporter activity"/>
    <property type="evidence" value="ECO:0007669"/>
    <property type="project" value="InterPro"/>
</dbReference>
<name>A0A0L6JLH4_9FIRM</name>
<evidence type="ECO:0000256" key="6">
    <source>
        <dbReference type="ARBA" id="ARBA00023136"/>
    </source>
</evidence>
<feature type="transmembrane region" description="Helical" evidence="7">
    <location>
        <begin position="179"/>
        <end position="198"/>
    </location>
</feature>
<dbReference type="OrthoDB" id="9775268at2"/>
<dbReference type="AlphaFoldDB" id="A0A0L6JLH4"/>
<evidence type="ECO:0000256" key="2">
    <source>
        <dbReference type="ARBA" id="ARBA00022448"/>
    </source>
</evidence>
<feature type="transmembrane region" description="Helical" evidence="7">
    <location>
        <begin position="58"/>
        <end position="78"/>
    </location>
</feature>
<feature type="transmembrane region" description="Helical" evidence="7">
    <location>
        <begin position="326"/>
        <end position="348"/>
    </location>
</feature>
<feature type="transmembrane region" description="Helical" evidence="7">
    <location>
        <begin position="275"/>
        <end position="295"/>
    </location>
</feature>
<feature type="transmembrane region" description="Helical" evidence="7">
    <location>
        <begin position="302"/>
        <end position="320"/>
    </location>
</feature>
<comment type="subcellular location">
    <subcellularLocation>
        <location evidence="1">Cell membrane</location>
        <topology evidence="1">Multi-pass membrane protein</topology>
    </subcellularLocation>
</comment>
<evidence type="ECO:0000259" key="8">
    <source>
        <dbReference type="PROSITE" id="PS50850"/>
    </source>
</evidence>
<dbReference type="Pfam" id="PF07690">
    <property type="entry name" value="MFS_1"/>
    <property type="match status" value="2"/>
</dbReference>
<proteinExistence type="predicted"/>
<dbReference type="GO" id="GO:0005886">
    <property type="term" value="C:plasma membrane"/>
    <property type="evidence" value="ECO:0007669"/>
    <property type="project" value="UniProtKB-SubCell"/>
</dbReference>
<dbReference type="Proteomes" id="UP000036923">
    <property type="component" value="Unassembled WGS sequence"/>
</dbReference>
<keyword evidence="5 7" id="KW-1133">Transmembrane helix</keyword>
<evidence type="ECO:0000256" key="5">
    <source>
        <dbReference type="ARBA" id="ARBA00022989"/>
    </source>
</evidence>
<evidence type="ECO:0000256" key="1">
    <source>
        <dbReference type="ARBA" id="ARBA00004651"/>
    </source>
</evidence>
<evidence type="ECO:0000256" key="7">
    <source>
        <dbReference type="SAM" id="Phobius"/>
    </source>
</evidence>
<accession>A0A0L6JLH4</accession>
<dbReference type="Gene3D" id="1.20.1250.20">
    <property type="entry name" value="MFS general substrate transporter like domains"/>
    <property type="match status" value="1"/>
</dbReference>
<dbReference type="RefSeq" id="WP_036938061.1">
    <property type="nucleotide sequence ID" value="NZ_JQKC01000006.1"/>
</dbReference>
<dbReference type="PANTHER" id="PTHR43266">
    <property type="entry name" value="MACROLIDE-EFFLUX PROTEIN"/>
    <property type="match status" value="1"/>
</dbReference>